<feature type="compositionally biased region" description="Basic residues" evidence="1">
    <location>
        <begin position="15"/>
        <end position="35"/>
    </location>
</feature>
<comment type="caution">
    <text evidence="2">The sequence shown here is derived from an EMBL/GenBank/DDBJ whole genome shotgun (WGS) entry which is preliminary data.</text>
</comment>
<reference evidence="3" key="1">
    <citation type="journal article" date="2015" name="Nat. Genet.">
        <title>The genome and transcriptome of the zoonotic hookworm Ancylostoma ceylanicum identify infection-specific gene families.</title>
        <authorList>
            <person name="Schwarz E.M."/>
            <person name="Hu Y."/>
            <person name="Antoshechkin I."/>
            <person name="Miller M.M."/>
            <person name="Sternberg P.W."/>
            <person name="Aroian R.V."/>
        </authorList>
    </citation>
    <scope>NUCLEOTIDE SEQUENCE</scope>
    <source>
        <strain evidence="3">HY135</strain>
    </source>
</reference>
<protein>
    <submittedName>
        <fullName evidence="2">Uncharacterized protein</fullName>
    </submittedName>
</protein>
<feature type="region of interest" description="Disordered" evidence="1">
    <location>
        <begin position="67"/>
        <end position="93"/>
    </location>
</feature>
<organism evidence="2 3">
    <name type="scientific">Ancylostoma ceylanicum</name>
    <dbReference type="NCBI Taxonomy" id="53326"/>
    <lineage>
        <taxon>Eukaryota</taxon>
        <taxon>Metazoa</taxon>
        <taxon>Ecdysozoa</taxon>
        <taxon>Nematoda</taxon>
        <taxon>Chromadorea</taxon>
        <taxon>Rhabditida</taxon>
        <taxon>Rhabditina</taxon>
        <taxon>Rhabditomorpha</taxon>
        <taxon>Strongyloidea</taxon>
        <taxon>Ancylostomatidae</taxon>
        <taxon>Ancylostomatinae</taxon>
        <taxon>Ancylostoma</taxon>
    </lineage>
</organism>
<dbReference type="Proteomes" id="UP000024635">
    <property type="component" value="Unassembled WGS sequence"/>
</dbReference>
<evidence type="ECO:0000313" key="2">
    <source>
        <dbReference type="EMBL" id="EYC28501.1"/>
    </source>
</evidence>
<proteinExistence type="predicted"/>
<feature type="region of interest" description="Disordered" evidence="1">
    <location>
        <begin position="1"/>
        <end position="51"/>
    </location>
</feature>
<evidence type="ECO:0000256" key="1">
    <source>
        <dbReference type="SAM" id="MobiDB-lite"/>
    </source>
</evidence>
<sequence>MRGLRSPRSGGRNSISKRLRSGGSPQKKRTPKKAVGKPVRSPRTPPKVSAFPYTVLPRPGAVCIPLHGHPRSPTIPPGEYPRPAIFGENSYSQPQGFPRKETCPLICVGALILRIRLISSHPRPRWGMLGERYAYGS</sequence>
<accession>A0A016VMH6</accession>
<dbReference type="EMBL" id="JARK01001343">
    <property type="protein sequence ID" value="EYC28501.1"/>
    <property type="molecule type" value="Genomic_DNA"/>
</dbReference>
<gene>
    <name evidence="2" type="primary">Acey_s0007.g3259</name>
    <name evidence="2" type="ORF">Y032_0007g3259</name>
</gene>
<name>A0A016VMH6_9BILA</name>
<evidence type="ECO:0000313" key="3">
    <source>
        <dbReference type="Proteomes" id="UP000024635"/>
    </source>
</evidence>
<dbReference type="AlphaFoldDB" id="A0A016VMH6"/>
<keyword evidence="3" id="KW-1185">Reference proteome</keyword>